<dbReference type="EMBL" id="BJMH01000007">
    <property type="protein sequence ID" value="GEB32263.1"/>
    <property type="molecule type" value="Genomic_DNA"/>
</dbReference>
<gene>
    <name evidence="2" type="ORF">BPA01_18430</name>
</gene>
<dbReference type="GeneID" id="87613440"/>
<dbReference type="RefSeq" id="WP_122963428.1">
    <property type="nucleotide sequence ID" value="NZ_BJMH01000007.1"/>
</dbReference>
<evidence type="ECO:0000313" key="3">
    <source>
        <dbReference type="Proteomes" id="UP000316882"/>
    </source>
</evidence>
<dbReference type="InterPro" id="IPR000182">
    <property type="entry name" value="GNAT_dom"/>
</dbReference>
<dbReference type="SUPFAM" id="SSF55729">
    <property type="entry name" value="Acyl-CoA N-acyltransferases (Nat)"/>
    <property type="match status" value="1"/>
</dbReference>
<dbReference type="PANTHER" id="PTHR43305">
    <property type="entry name" value="FAMILY N-ACETYLTRANSFERASE, PUTATIVE (AFU_ORTHOLOGUE AFUA_2G01380)-RELATED"/>
    <property type="match status" value="1"/>
</dbReference>
<comment type="caution">
    <text evidence="2">The sequence shown here is derived from an EMBL/GenBank/DDBJ whole genome shotgun (WGS) entry which is preliminary data.</text>
</comment>
<evidence type="ECO:0000259" key="1">
    <source>
        <dbReference type="PROSITE" id="PS51186"/>
    </source>
</evidence>
<dbReference type="STRING" id="54914.AV540_06005"/>
<feature type="domain" description="N-acetyltransferase" evidence="1">
    <location>
        <begin position="2"/>
        <end position="157"/>
    </location>
</feature>
<proteinExistence type="predicted"/>
<dbReference type="Proteomes" id="UP000316882">
    <property type="component" value="Unassembled WGS sequence"/>
</dbReference>
<dbReference type="AlphaFoldDB" id="A0A4Y3PFF0"/>
<dbReference type="PROSITE" id="PS51186">
    <property type="entry name" value="GNAT"/>
    <property type="match status" value="1"/>
</dbReference>
<reference evidence="2 3" key="1">
    <citation type="submission" date="2019-06" db="EMBL/GenBank/DDBJ databases">
        <title>Whole genome shotgun sequence of Brevibacillus parabrevis NBRC 12334.</title>
        <authorList>
            <person name="Hosoyama A."/>
            <person name="Uohara A."/>
            <person name="Ohji S."/>
            <person name="Ichikawa N."/>
        </authorList>
    </citation>
    <scope>NUCLEOTIDE SEQUENCE [LARGE SCALE GENOMIC DNA]</scope>
    <source>
        <strain evidence="2 3">NBRC 12334</strain>
    </source>
</reference>
<dbReference type="InterPro" id="IPR052777">
    <property type="entry name" value="Acetyltransferase_Enz"/>
</dbReference>
<organism evidence="2 3">
    <name type="scientific">Brevibacillus parabrevis</name>
    <dbReference type="NCBI Taxonomy" id="54914"/>
    <lineage>
        <taxon>Bacteria</taxon>
        <taxon>Bacillati</taxon>
        <taxon>Bacillota</taxon>
        <taxon>Bacilli</taxon>
        <taxon>Bacillales</taxon>
        <taxon>Paenibacillaceae</taxon>
        <taxon>Brevibacillus</taxon>
    </lineage>
</organism>
<dbReference type="InterPro" id="IPR016181">
    <property type="entry name" value="Acyl_CoA_acyltransferase"/>
</dbReference>
<accession>A0A4Y3PFF0</accession>
<keyword evidence="3" id="KW-1185">Reference proteome</keyword>
<evidence type="ECO:0000313" key="2">
    <source>
        <dbReference type="EMBL" id="GEB32263.1"/>
    </source>
</evidence>
<dbReference type="PANTHER" id="PTHR43305:SF1">
    <property type="entry name" value="FAMILY N-ACETYLTRANSFERASE, PUTATIVE (AFU_ORTHOLOGUE AFUA_2G01380)-RELATED"/>
    <property type="match status" value="1"/>
</dbReference>
<keyword evidence="2" id="KW-0808">Transferase</keyword>
<dbReference type="Pfam" id="PF00583">
    <property type="entry name" value="Acetyltransf_1"/>
    <property type="match status" value="1"/>
</dbReference>
<dbReference type="GO" id="GO:0016747">
    <property type="term" value="F:acyltransferase activity, transferring groups other than amino-acyl groups"/>
    <property type="evidence" value="ECO:0007669"/>
    <property type="project" value="InterPro"/>
</dbReference>
<sequence>MIEFRYVTEEHEAELESVKQLFREYTESLGLDLGFQDFEAECESLPGKYAAPDGVLILALVDGEAAGCIALRKSEERICEMKRLYVRDRYRGLKIGRALVQKVIEAAEQLPYDFMRLDTLATMTSAQALYRAFGFSETTPYIYNPLEGAMFMERKLR</sequence>
<dbReference type="Gene3D" id="3.40.630.30">
    <property type="match status" value="1"/>
</dbReference>
<name>A0A4Y3PFF0_BREPA</name>
<protein>
    <submittedName>
        <fullName evidence="2">Acetyltransferase CD1211</fullName>
    </submittedName>
</protein>
<dbReference type="CDD" id="cd04301">
    <property type="entry name" value="NAT_SF"/>
    <property type="match status" value="1"/>
</dbReference>